<comment type="caution">
    <text evidence="1">The sequence shown here is derived from an EMBL/GenBank/DDBJ whole genome shotgun (WGS) entry which is preliminary data.</text>
</comment>
<sequence>MAQFSWRVAKRGYRWSEGQSSIDEFSGQPRLYLEPVIYAYRKYHPFDIPGLFRIFADLKPQLEPMLQFADEYGHLGTHFAEPEDELEPGEEVKTDAQRRQWEEEIIQDRIVWDPLHHWQNAIKEMRSCVKLWSQVQKGTAKKTDESRLVAGVNRAIQAHACHVQLESSISSPSGYRLTYFPRNLLGAMWIQFAQALAENQDFRECEACERWFQVTRGKNRKSRIHCSDACKSKSYRSRQEKARGMFAAGKTIQQIADVIGSEHHTVERWVHCK</sequence>
<protein>
    <submittedName>
        <fullName evidence="1">Uncharacterized protein</fullName>
    </submittedName>
</protein>
<evidence type="ECO:0000313" key="2">
    <source>
        <dbReference type="Proteomes" id="UP000240009"/>
    </source>
</evidence>
<evidence type="ECO:0000313" key="1">
    <source>
        <dbReference type="EMBL" id="PQO38885.1"/>
    </source>
</evidence>
<organism evidence="1 2">
    <name type="scientific">Blastopirellula marina</name>
    <dbReference type="NCBI Taxonomy" id="124"/>
    <lineage>
        <taxon>Bacteria</taxon>
        <taxon>Pseudomonadati</taxon>
        <taxon>Planctomycetota</taxon>
        <taxon>Planctomycetia</taxon>
        <taxon>Pirellulales</taxon>
        <taxon>Pirellulaceae</taxon>
        <taxon>Blastopirellula</taxon>
    </lineage>
</organism>
<reference evidence="1 2" key="1">
    <citation type="submission" date="2018-02" db="EMBL/GenBank/DDBJ databases">
        <title>Comparative genomes isolates from brazilian mangrove.</title>
        <authorList>
            <person name="Araujo J.E."/>
            <person name="Taketani R.G."/>
            <person name="Silva M.C.P."/>
            <person name="Loureco M.V."/>
            <person name="Andreote F.D."/>
        </authorList>
    </citation>
    <scope>NUCLEOTIDE SEQUENCE [LARGE SCALE GENOMIC DNA]</scope>
    <source>
        <strain evidence="1 2">HEX-2 MGV</strain>
    </source>
</reference>
<dbReference type="EMBL" id="PUIA01000016">
    <property type="protein sequence ID" value="PQO38885.1"/>
    <property type="molecule type" value="Genomic_DNA"/>
</dbReference>
<name>A0A2S8G357_9BACT</name>
<dbReference type="AlphaFoldDB" id="A0A2S8G357"/>
<dbReference type="RefSeq" id="WP_105350084.1">
    <property type="nucleotide sequence ID" value="NZ_PUIA01000016.1"/>
</dbReference>
<proteinExistence type="predicted"/>
<dbReference type="OrthoDB" id="1847670at2"/>
<accession>A0A2S8G357</accession>
<gene>
    <name evidence="1" type="ORF">C5Y96_03160</name>
</gene>
<dbReference type="Proteomes" id="UP000240009">
    <property type="component" value="Unassembled WGS sequence"/>
</dbReference>